<dbReference type="EMBL" id="CM042881">
    <property type="protein sequence ID" value="KAI4387089.1"/>
    <property type="molecule type" value="Genomic_DNA"/>
</dbReference>
<dbReference type="Proteomes" id="UP001057402">
    <property type="component" value="Chromosome 2"/>
</dbReference>
<keyword evidence="2" id="KW-1185">Reference proteome</keyword>
<name>A0ACB9S7F9_9MYRT</name>
<evidence type="ECO:0000313" key="1">
    <source>
        <dbReference type="EMBL" id="KAI4387089.1"/>
    </source>
</evidence>
<proteinExistence type="predicted"/>
<accession>A0ACB9S7F9</accession>
<reference evidence="2" key="1">
    <citation type="journal article" date="2023" name="Front. Plant Sci.">
        <title>Chromosomal-level genome assembly of Melastoma candidum provides insights into trichome evolution.</title>
        <authorList>
            <person name="Zhong Y."/>
            <person name="Wu W."/>
            <person name="Sun C."/>
            <person name="Zou P."/>
            <person name="Liu Y."/>
            <person name="Dai S."/>
            <person name="Zhou R."/>
        </authorList>
    </citation>
    <scope>NUCLEOTIDE SEQUENCE [LARGE SCALE GENOMIC DNA]</scope>
</reference>
<sequence length="105" mass="11562">MVAMDEPQTWVNLCGKGRDPSKVMAMVSHFLKFLQITPLLSVSSPSWPPLCFRPLFLSGQFLNFRVSQLLANRELTMGCDSANIFPGSQNSPSATLKILSTWAAS</sequence>
<evidence type="ECO:0000313" key="2">
    <source>
        <dbReference type="Proteomes" id="UP001057402"/>
    </source>
</evidence>
<organism evidence="1 2">
    <name type="scientific">Melastoma candidum</name>
    <dbReference type="NCBI Taxonomy" id="119954"/>
    <lineage>
        <taxon>Eukaryota</taxon>
        <taxon>Viridiplantae</taxon>
        <taxon>Streptophyta</taxon>
        <taxon>Embryophyta</taxon>
        <taxon>Tracheophyta</taxon>
        <taxon>Spermatophyta</taxon>
        <taxon>Magnoliopsida</taxon>
        <taxon>eudicotyledons</taxon>
        <taxon>Gunneridae</taxon>
        <taxon>Pentapetalae</taxon>
        <taxon>rosids</taxon>
        <taxon>malvids</taxon>
        <taxon>Myrtales</taxon>
        <taxon>Melastomataceae</taxon>
        <taxon>Melastomatoideae</taxon>
        <taxon>Melastomateae</taxon>
        <taxon>Melastoma</taxon>
    </lineage>
</organism>
<comment type="caution">
    <text evidence="1">The sequence shown here is derived from an EMBL/GenBank/DDBJ whole genome shotgun (WGS) entry which is preliminary data.</text>
</comment>
<gene>
    <name evidence="1" type="ORF">MLD38_004949</name>
</gene>
<protein>
    <submittedName>
        <fullName evidence="1">Uncharacterized protein</fullName>
    </submittedName>
</protein>